<organism evidence="2 3">
    <name type="scientific">Desulfuromonas acetoxidans (strain DSM 684 / 11070)</name>
    <dbReference type="NCBI Taxonomy" id="281689"/>
    <lineage>
        <taxon>Bacteria</taxon>
        <taxon>Pseudomonadati</taxon>
        <taxon>Thermodesulfobacteriota</taxon>
        <taxon>Desulfuromonadia</taxon>
        <taxon>Desulfuromonadales</taxon>
        <taxon>Desulfuromonadaceae</taxon>
        <taxon>Desulfuromonas</taxon>
    </lineage>
</organism>
<reference evidence="2" key="2">
    <citation type="submission" date="2006-05" db="EMBL/GenBank/DDBJ databases">
        <title>Sequencing of the draft genome and assembly of Desulfuromonas acetoxidans DSM 684.</title>
        <authorList>
            <consortium name="US DOE Joint Genome Institute (JGI-PGF)"/>
            <person name="Copeland A."/>
            <person name="Lucas S."/>
            <person name="Lapidus A."/>
            <person name="Barry K."/>
            <person name="Detter J.C."/>
            <person name="Glavina del Rio T."/>
            <person name="Hammon N."/>
            <person name="Israni S."/>
            <person name="Dalin E."/>
            <person name="Tice H."/>
            <person name="Bruce D."/>
            <person name="Pitluck S."/>
            <person name="Richardson P."/>
        </authorList>
    </citation>
    <scope>NUCLEOTIDE SEQUENCE [LARGE SCALE GENOMIC DNA]</scope>
    <source>
        <strain evidence="2">DSM 684</strain>
    </source>
</reference>
<dbReference type="Proteomes" id="UP000005695">
    <property type="component" value="Unassembled WGS sequence"/>
</dbReference>
<feature type="region of interest" description="Disordered" evidence="1">
    <location>
        <begin position="1"/>
        <end position="62"/>
    </location>
</feature>
<gene>
    <name evidence="2" type="ORF">Dace_0829</name>
</gene>
<reference evidence="2" key="1">
    <citation type="submission" date="2006-05" db="EMBL/GenBank/DDBJ databases">
        <title>Annotation of the draft genome assembly of Desulfuromonas acetoxidans DSM 684.</title>
        <authorList>
            <consortium name="US DOE Joint Genome Institute (JGI-ORNL)"/>
            <person name="Larimer F."/>
            <person name="Land M."/>
            <person name="Hauser L."/>
        </authorList>
    </citation>
    <scope>NUCLEOTIDE SEQUENCE [LARGE SCALE GENOMIC DNA]</scope>
    <source>
        <strain evidence="2">DSM 684</strain>
    </source>
</reference>
<evidence type="ECO:0000256" key="1">
    <source>
        <dbReference type="SAM" id="MobiDB-lite"/>
    </source>
</evidence>
<feature type="compositionally biased region" description="Low complexity" evidence="1">
    <location>
        <begin position="1"/>
        <end position="16"/>
    </location>
</feature>
<accession>Q1JWY3</accession>
<feature type="compositionally biased region" description="Polar residues" evidence="1">
    <location>
        <begin position="37"/>
        <end position="48"/>
    </location>
</feature>
<dbReference type="RefSeq" id="WP_006002138.1">
    <property type="nucleotide sequence ID" value="NZ_AAEW02000018.1"/>
</dbReference>
<evidence type="ECO:0000313" key="2">
    <source>
        <dbReference type="EMBL" id="EAT14775.1"/>
    </source>
</evidence>
<proteinExistence type="predicted"/>
<dbReference type="AlphaFoldDB" id="Q1JWY3"/>
<sequence>MPVQIVQQSQSTQVRSAPPVKNGQTDDFSRILVRARNSAQPEQRLSSPSSPPRHVPAISTDASDWQKYRDEQLLSNPGGENYFIPSAAQSEESSTIDNLTKDLSDVVDNIGNFFQNLLFGAETHYRDEQGEVQTSQNRGLVGSLVDLVCDVGSALSFGAWRPDGEAAPEGFQERASFVFDKLTEAVADDVVAGVGGSVNHMGEDLLLAGWNLVEMVPDATISNVDAAEKVVSNVFDNGQVVIDYLTDVLPGAEAWLRIHATDLNDNQVPVFYNLTTPENFTGDTRWEQVSNTPLRKALETVGSLLADGAMLMLLGQLPSTSQDHH</sequence>
<evidence type="ECO:0000313" key="3">
    <source>
        <dbReference type="Proteomes" id="UP000005695"/>
    </source>
</evidence>
<dbReference type="OrthoDB" id="244424at2"/>
<comment type="caution">
    <text evidence="2">The sequence shown here is derived from an EMBL/GenBank/DDBJ whole genome shotgun (WGS) entry which is preliminary data.</text>
</comment>
<dbReference type="EMBL" id="AAEW02000018">
    <property type="protein sequence ID" value="EAT14775.1"/>
    <property type="molecule type" value="Genomic_DNA"/>
</dbReference>
<protein>
    <submittedName>
        <fullName evidence="2">Uncharacterized protein</fullName>
    </submittedName>
</protein>
<name>Q1JWY3_DESA6</name>
<keyword evidence="3" id="KW-1185">Reference proteome</keyword>